<keyword evidence="3" id="KW-1185">Reference proteome</keyword>
<dbReference type="Proteomes" id="UP000887013">
    <property type="component" value="Unassembled WGS sequence"/>
</dbReference>
<proteinExistence type="predicted"/>
<evidence type="ECO:0000313" key="3">
    <source>
        <dbReference type="Proteomes" id="UP000887013"/>
    </source>
</evidence>
<dbReference type="AlphaFoldDB" id="A0A8X6TW37"/>
<dbReference type="EMBL" id="BMAW01066820">
    <property type="protein sequence ID" value="GFT56492.1"/>
    <property type="molecule type" value="Genomic_DNA"/>
</dbReference>
<accession>A0A8X6TW37</accession>
<evidence type="ECO:0000313" key="2">
    <source>
        <dbReference type="EMBL" id="GFT56492.1"/>
    </source>
</evidence>
<comment type="caution">
    <text evidence="2">The sequence shown here is derived from an EMBL/GenBank/DDBJ whole genome shotgun (WGS) entry which is preliminary data.</text>
</comment>
<feature type="domain" description="Integrase zinc-binding" evidence="1">
    <location>
        <begin position="25"/>
        <end position="76"/>
    </location>
</feature>
<reference evidence="2" key="1">
    <citation type="submission" date="2020-08" db="EMBL/GenBank/DDBJ databases">
        <title>Multicomponent nature underlies the extraordinary mechanical properties of spider dragline silk.</title>
        <authorList>
            <person name="Kono N."/>
            <person name="Nakamura H."/>
            <person name="Mori M."/>
            <person name="Yoshida Y."/>
            <person name="Ohtoshi R."/>
            <person name="Malay A.D."/>
            <person name="Moran D.A.P."/>
            <person name="Tomita M."/>
            <person name="Numata K."/>
            <person name="Arakawa K."/>
        </authorList>
    </citation>
    <scope>NUCLEOTIDE SEQUENCE</scope>
</reference>
<name>A0A8X6TW37_NEPPI</name>
<dbReference type="InterPro" id="IPR041588">
    <property type="entry name" value="Integrase_H2C2"/>
</dbReference>
<dbReference type="Gene3D" id="1.10.340.70">
    <property type="match status" value="1"/>
</dbReference>
<gene>
    <name evidence="2" type="primary">pol_4019</name>
    <name evidence="2" type="ORF">NPIL_269471</name>
</gene>
<organism evidence="2 3">
    <name type="scientific">Nephila pilipes</name>
    <name type="common">Giant wood spider</name>
    <name type="synonym">Nephila maculata</name>
    <dbReference type="NCBI Taxonomy" id="299642"/>
    <lineage>
        <taxon>Eukaryota</taxon>
        <taxon>Metazoa</taxon>
        <taxon>Ecdysozoa</taxon>
        <taxon>Arthropoda</taxon>
        <taxon>Chelicerata</taxon>
        <taxon>Arachnida</taxon>
        <taxon>Araneae</taxon>
        <taxon>Araneomorphae</taxon>
        <taxon>Entelegynae</taxon>
        <taxon>Araneoidea</taxon>
        <taxon>Nephilidae</taxon>
        <taxon>Nephila</taxon>
    </lineage>
</organism>
<protein>
    <submittedName>
        <fullName evidence="2">Pro-Pol polyprotein</fullName>
    </submittedName>
</protein>
<evidence type="ECO:0000259" key="1">
    <source>
        <dbReference type="Pfam" id="PF17921"/>
    </source>
</evidence>
<dbReference type="Pfam" id="PF17921">
    <property type="entry name" value="Integrase_H2C2"/>
    <property type="match status" value="1"/>
</dbReference>
<sequence length="144" mass="16272">MGQPTVTLYCDVSTDRIRPFVTEFFRQEIFNKLYALSHPGIRTSLKLVAERFVWSSMRQDITLRANTCLQCQHAKVSQHTRSEVGKFEPPSSQLEHVHIDLVGPPTSIRGFSLLPHLCGSVHQMARSISIGKEFSKVRGQGLVH</sequence>